<reference evidence="3" key="1">
    <citation type="journal article" date="2015" name="PLoS Genet.">
        <title>The dynamic genome and transcriptome of the human fungal pathogen Blastomyces and close relative Emmonsia.</title>
        <authorList>
            <person name="Munoz J.F."/>
            <person name="Gauthier G.M."/>
            <person name="Desjardins C.A."/>
            <person name="Gallo J.E."/>
            <person name="Holder J."/>
            <person name="Sullivan T.D."/>
            <person name="Marty A.J."/>
            <person name="Carmen J.C."/>
            <person name="Chen Z."/>
            <person name="Ding L."/>
            <person name="Gujja S."/>
            <person name="Magrini V."/>
            <person name="Misas E."/>
            <person name="Mitreva M."/>
            <person name="Priest M."/>
            <person name="Saif S."/>
            <person name="Whiston E.A."/>
            <person name="Young S."/>
            <person name="Zeng Q."/>
            <person name="Goldman W.E."/>
            <person name="Mardis E.R."/>
            <person name="Taylor J.W."/>
            <person name="McEwen J.G."/>
            <person name="Clay O.K."/>
            <person name="Klein B.S."/>
            <person name="Cuomo C.A."/>
        </authorList>
    </citation>
    <scope>NUCLEOTIDE SEQUENCE [LARGE SCALE GENOMIC DNA]</scope>
    <source>
        <strain evidence="3">ER-3 / ATCC MYA-2586</strain>
    </source>
</reference>
<evidence type="ECO:0000313" key="2">
    <source>
        <dbReference type="EMBL" id="EEQ87091.1"/>
    </source>
</evidence>
<keyword evidence="3" id="KW-1185">Reference proteome</keyword>
<organism evidence="2 3">
    <name type="scientific">Ajellomyces dermatitidis (strain ER-3 / ATCC MYA-2586)</name>
    <name type="common">Blastomyces dermatitidis</name>
    <dbReference type="NCBI Taxonomy" id="559297"/>
    <lineage>
        <taxon>Eukaryota</taxon>
        <taxon>Fungi</taxon>
        <taxon>Dikarya</taxon>
        <taxon>Ascomycota</taxon>
        <taxon>Pezizomycotina</taxon>
        <taxon>Eurotiomycetes</taxon>
        <taxon>Eurotiomycetidae</taxon>
        <taxon>Onygenales</taxon>
        <taxon>Ajellomycetaceae</taxon>
        <taxon>Blastomyces</taxon>
    </lineage>
</organism>
<sequence length="337" mass="38152">MIDSTTFFDGNFKPRLEDQILDIQNPLPDTQQNQINSWLGVFAETDELLKQRSRSQGSVRRRARYFSRKVHAINPELFVLCSLSFPFSRLPKIPTGTFYDDLSHWWASKAPIKSLPEVTRTVCQNLPPPNGDSQGSLVLSPLSRPRRRLQFGLPEDVPSAGHYRNSMMAIYPSRRQDSKQTREHEHELVDKTNDNPDEPGEPLSKRPRLEPQVPGKLRSALQDAMPKLIQSGVPMLFGDGPYLSFAFMRRHMIEKLPEPFQAGMKTSKLWKEEQQRGGLSVTNCLSLYLPEKINEDALLVVRMGYFDGFSVSDTLGLGDPQDSAELEIEDVLGGAIE</sequence>
<dbReference type="RefSeq" id="XP_045274495.1">
    <property type="nucleotide sequence ID" value="XM_045417764.1"/>
</dbReference>
<proteinExistence type="predicted"/>
<evidence type="ECO:0000313" key="3">
    <source>
        <dbReference type="Proteomes" id="UP000002039"/>
    </source>
</evidence>
<dbReference type="Proteomes" id="UP000002039">
    <property type="component" value="Unassembled WGS sequence"/>
</dbReference>
<gene>
    <name evidence="2" type="ORF">BDCG_02211</name>
</gene>
<protein>
    <submittedName>
        <fullName evidence="2">Uncharacterized protein</fullName>
    </submittedName>
</protein>
<dbReference type="EMBL" id="EQ999974">
    <property type="protein sequence ID" value="EEQ87091.1"/>
    <property type="molecule type" value="Genomic_DNA"/>
</dbReference>
<name>A0ABP2ETF0_AJEDR</name>
<feature type="compositionally biased region" description="Basic and acidic residues" evidence="1">
    <location>
        <begin position="174"/>
        <end position="194"/>
    </location>
</feature>
<accession>A0ABP2ETF0</accession>
<evidence type="ECO:0000256" key="1">
    <source>
        <dbReference type="SAM" id="MobiDB-lite"/>
    </source>
</evidence>
<dbReference type="GeneID" id="69024690"/>
<feature type="region of interest" description="Disordered" evidence="1">
    <location>
        <begin position="173"/>
        <end position="217"/>
    </location>
</feature>